<dbReference type="EMBL" id="JAMQOL010000003">
    <property type="protein sequence ID" value="MCM4076454.1"/>
    <property type="molecule type" value="Genomic_DNA"/>
</dbReference>
<protein>
    <submittedName>
        <fullName evidence="2">Uncharacterized protein</fullName>
    </submittedName>
</protein>
<feature type="transmembrane region" description="Helical" evidence="1">
    <location>
        <begin position="34"/>
        <end position="53"/>
    </location>
</feature>
<evidence type="ECO:0000256" key="1">
    <source>
        <dbReference type="SAM" id="Phobius"/>
    </source>
</evidence>
<gene>
    <name evidence="2" type="ORF">LXN57_02620</name>
</gene>
<keyword evidence="1" id="KW-1133">Transmembrane helix</keyword>
<organism evidence="2 3">
    <name type="scientific">Paractinoplanes hotanensis</name>
    <dbReference type="NCBI Taxonomy" id="2906497"/>
    <lineage>
        <taxon>Bacteria</taxon>
        <taxon>Bacillati</taxon>
        <taxon>Actinomycetota</taxon>
        <taxon>Actinomycetes</taxon>
        <taxon>Micromonosporales</taxon>
        <taxon>Micromonosporaceae</taxon>
        <taxon>Paractinoplanes</taxon>
    </lineage>
</organism>
<keyword evidence="3" id="KW-1185">Reference proteome</keyword>
<feature type="transmembrane region" description="Helical" evidence="1">
    <location>
        <begin position="73"/>
        <end position="92"/>
    </location>
</feature>
<keyword evidence="1" id="KW-0812">Transmembrane</keyword>
<dbReference type="RefSeq" id="WP_251796360.1">
    <property type="nucleotide sequence ID" value="NZ_JAMQOL010000003.1"/>
</dbReference>
<evidence type="ECO:0000313" key="2">
    <source>
        <dbReference type="EMBL" id="MCM4076454.1"/>
    </source>
</evidence>
<reference evidence="2 3" key="1">
    <citation type="submission" date="2022-06" db="EMBL/GenBank/DDBJ databases">
        <title>Actinoplanes abujensis sp. nov., isolated from Nigerian arid soil.</title>
        <authorList>
            <person name="Ding P."/>
        </authorList>
    </citation>
    <scope>NUCLEOTIDE SEQUENCE [LARGE SCALE GENOMIC DNA]</scope>
    <source>
        <strain evidence="3">TRM88002</strain>
    </source>
</reference>
<feature type="transmembrane region" description="Helical" evidence="1">
    <location>
        <begin position="141"/>
        <end position="163"/>
    </location>
</feature>
<feature type="transmembrane region" description="Helical" evidence="1">
    <location>
        <begin position="104"/>
        <end position="129"/>
    </location>
</feature>
<proteinExistence type="predicted"/>
<sequence>MTANSIPAADDPRRLLSELRALAHRVRLDQRMTWVALLVLSAATFAAIPVDWFGMKVNCLPDGGCQFARNGMLWYWIPATPLAYAAIAFFYLRAARARGLGGRVLPYAITGAVTTIVFPAAWLAVTTYFESHPIPGQPLPYWWFVLDRLVMPWGMIGVTLLVLAWLERNVALLLFTLGFLALVLLVLPMNFGFDSLHFRSPDFGIRAGMAVPQLIVGVVLLLAALGFRRAARRHR</sequence>
<feature type="transmembrane region" description="Helical" evidence="1">
    <location>
        <begin position="170"/>
        <end position="191"/>
    </location>
</feature>
<accession>A0ABT0XRR4</accession>
<evidence type="ECO:0000313" key="3">
    <source>
        <dbReference type="Proteomes" id="UP001523216"/>
    </source>
</evidence>
<dbReference type="Proteomes" id="UP001523216">
    <property type="component" value="Unassembled WGS sequence"/>
</dbReference>
<name>A0ABT0XRR4_9ACTN</name>
<feature type="transmembrane region" description="Helical" evidence="1">
    <location>
        <begin position="203"/>
        <end position="227"/>
    </location>
</feature>
<keyword evidence="1" id="KW-0472">Membrane</keyword>
<comment type="caution">
    <text evidence="2">The sequence shown here is derived from an EMBL/GenBank/DDBJ whole genome shotgun (WGS) entry which is preliminary data.</text>
</comment>